<evidence type="ECO:0000313" key="3">
    <source>
        <dbReference type="Proteomes" id="UP000325579"/>
    </source>
</evidence>
<name>A0A5N7DNG3_9EURO</name>
<protein>
    <recommendedName>
        <fullName evidence="4">Transmembrane protein</fullName>
    </recommendedName>
</protein>
<dbReference type="Proteomes" id="UP000325579">
    <property type="component" value="Unassembled WGS sequence"/>
</dbReference>
<dbReference type="EMBL" id="ML736745">
    <property type="protein sequence ID" value="KAE8407982.1"/>
    <property type="molecule type" value="Genomic_DNA"/>
</dbReference>
<sequence length="60" mass="7177">MDVECVWQGYRCWWIKKERKKRRKPGRGLLNIYPCPSVGILSGVVVAFAVRTWYFTRRSQ</sequence>
<gene>
    <name evidence="2" type="ORF">BDV37DRAFT_239601</name>
</gene>
<proteinExistence type="predicted"/>
<reference evidence="2 3" key="1">
    <citation type="submission" date="2019-04" db="EMBL/GenBank/DDBJ databases">
        <authorList>
            <consortium name="DOE Joint Genome Institute"/>
            <person name="Mondo S."/>
            <person name="Kjaerbolling I."/>
            <person name="Vesth T."/>
            <person name="Frisvad J.C."/>
            <person name="Nybo J.L."/>
            <person name="Theobald S."/>
            <person name="Kildgaard S."/>
            <person name="Isbrandt T."/>
            <person name="Kuo A."/>
            <person name="Sato A."/>
            <person name="Lyhne E.K."/>
            <person name="Kogle M.E."/>
            <person name="Wiebenga A."/>
            <person name="Kun R.S."/>
            <person name="Lubbers R.J."/>
            <person name="Makela M.R."/>
            <person name="Barry K."/>
            <person name="Chovatia M."/>
            <person name="Clum A."/>
            <person name="Daum C."/>
            <person name="Haridas S."/>
            <person name="He G."/>
            <person name="LaButti K."/>
            <person name="Lipzen A."/>
            <person name="Riley R."/>
            <person name="Salamov A."/>
            <person name="Simmons B.A."/>
            <person name="Magnuson J.K."/>
            <person name="Henrissat B."/>
            <person name="Mortensen U.H."/>
            <person name="Larsen T.O."/>
            <person name="Devries R.P."/>
            <person name="Grigoriev I.V."/>
            <person name="Machida M."/>
            <person name="Baker S.E."/>
            <person name="Andersen M.R."/>
            <person name="Cantor M.N."/>
            <person name="Hua S.X."/>
        </authorList>
    </citation>
    <scope>NUCLEOTIDE SEQUENCE [LARGE SCALE GENOMIC DNA]</scope>
    <source>
        <strain evidence="2 3">CBS 119388</strain>
    </source>
</reference>
<dbReference type="AlphaFoldDB" id="A0A5N7DNG3"/>
<keyword evidence="1" id="KW-0812">Transmembrane</keyword>
<dbReference type="GeneID" id="43665672"/>
<evidence type="ECO:0000313" key="2">
    <source>
        <dbReference type="EMBL" id="KAE8407982.1"/>
    </source>
</evidence>
<evidence type="ECO:0000256" key="1">
    <source>
        <dbReference type="SAM" id="Phobius"/>
    </source>
</evidence>
<organism evidence="2 3">
    <name type="scientific">Aspergillus pseudonomiae</name>
    <dbReference type="NCBI Taxonomy" id="1506151"/>
    <lineage>
        <taxon>Eukaryota</taxon>
        <taxon>Fungi</taxon>
        <taxon>Dikarya</taxon>
        <taxon>Ascomycota</taxon>
        <taxon>Pezizomycotina</taxon>
        <taxon>Eurotiomycetes</taxon>
        <taxon>Eurotiomycetidae</taxon>
        <taxon>Eurotiales</taxon>
        <taxon>Aspergillaceae</taxon>
        <taxon>Aspergillus</taxon>
        <taxon>Aspergillus subgen. Circumdati</taxon>
    </lineage>
</organism>
<keyword evidence="1" id="KW-0472">Membrane</keyword>
<keyword evidence="1" id="KW-1133">Transmembrane helix</keyword>
<feature type="transmembrane region" description="Helical" evidence="1">
    <location>
        <begin position="29"/>
        <end position="54"/>
    </location>
</feature>
<evidence type="ECO:0008006" key="4">
    <source>
        <dbReference type="Google" id="ProtNLM"/>
    </source>
</evidence>
<keyword evidence="3" id="KW-1185">Reference proteome</keyword>
<dbReference type="RefSeq" id="XP_031945301.1">
    <property type="nucleotide sequence ID" value="XM_032080981.1"/>
</dbReference>
<accession>A0A5N7DNG3</accession>